<dbReference type="InterPro" id="IPR011009">
    <property type="entry name" value="Kinase-like_dom_sf"/>
</dbReference>
<dbReference type="EMBL" id="JACOOQ010000006">
    <property type="protein sequence ID" value="MBC5639775.1"/>
    <property type="molecule type" value="Genomic_DNA"/>
</dbReference>
<gene>
    <name evidence="2" type="ORF">H8R92_04895</name>
</gene>
<dbReference type="AlphaFoldDB" id="A0A8I0DN45"/>
<dbReference type="Gene3D" id="3.30.200.20">
    <property type="entry name" value="Phosphorylase Kinase, domain 1"/>
    <property type="match status" value="1"/>
</dbReference>
<name>A0A8I0DN45_9CLOT</name>
<dbReference type="PANTHER" id="PTHR39179">
    <property type="entry name" value="SPORE COAT PROTEIN I"/>
    <property type="match status" value="1"/>
</dbReference>
<dbReference type="InterPro" id="IPR047175">
    <property type="entry name" value="CotS-like"/>
</dbReference>
<dbReference type="Gene3D" id="3.90.1200.10">
    <property type="match status" value="1"/>
</dbReference>
<sequence length="354" mass="41647">MINSENSSIDELLTIDTIKNNILPKYSIYNADINTVKIKDTTKQRAVFKINYNNNCYCIKKVYYDEANLLFVYSAMEWLYRNGIKVPKLLPANNGNRFVIYNNMLFILTYWVEGDKCDFDNINHLYLSSKTLGKIHKTSKNFTPIFGSVKRQSLDDYHLTLTKHLNSILKCANLANNYQDKFSKIFLKNLDYNLELAKLALSFTSSMDKDDLSTSLCHGDYVNKNIIINKDCIWIIDFDKCSYDYCSHDIAYFLRRLLKRPSSNWSTYLTLKVIDSYLENNSLTESDFKYILAYIAFPQKFWKISRDYYNNIKKCNPISFCTLLEKGLERSETQLDFIYRLVRILKDKYSINIL</sequence>
<dbReference type="RefSeq" id="WP_022212559.1">
    <property type="nucleotide sequence ID" value="NZ_JACOOQ010000006.1"/>
</dbReference>
<comment type="caution">
    <text evidence="2">The sequence shown here is derived from an EMBL/GenBank/DDBJ whole genome shotgun (WGS) entry which is preliminary data.</text>
</comment>
<dbReference type="InterPro" id="IPR014255">
    <property type="entry name" value="Spore_coat_CotS"/>
</dbReference>
<proteinExistence type="predicted"/>
<dbReference type="NCBIfam" id="TIGR02906">
    <property type="entry name" value="spore_CotS"/>
    <property type="match status" value="1"/>
</dbReference>
<reference evidence="2" key="1">
    <citation type="submission" date="2020-08" db="EMBL/GenBank/DDBJ databases">
        <title>Genome public.</title>
        <authorList>
            <person name="Liu C."/>
            <person name="Sun Q."/>
        </authorList>
    </citation>
    <scope>NUCLEOTIDE SEQUENCE</scope>
    <source>
        <strain evidence="2">NSJ-42</strain>
    </source>
</reference>
<dbReference type="InterPro" id="IPR002575">
    <property type="entry name" value="Aminoglycoside_PTrfase"/>
</dbReference>
<feature type="domain" description="Aminoglycoside phosphotransferase" evidence="1">
    <location>
        <begin position="35"/>
        <end position="257"/>
    </location>
</feature>
<dbReference type="PANTHER" id="PTHR39179:SF1">
    <property type="entry name" value="SPORE COAT PROTEIN I"/>
    <property type="match status" value="1"/>
</dbReference>
<keyword evidence="3" id="KW-1185">Reference proteome</keyword>
<dbReference type="SUPFAM" id="SSF56112">
    <property type="entry name" value="Protein kinase-like (PK-like)"/>
    <property type="match status" value="1"/>
</dbReference>
<protein>
    <submittedName>
        <fullName evidence="2">CotS family spore coat protein</fullName>
    </submittedName>
</protein>
<accession>A0A8I0DN45</accession>
<evidence type="ECO:0000313" key="3">
    <source>
        <dbReference type="Proteomes" id="UP000662088"/>
    </source>
</evidence>
<keyword evidence="2" id="KW-0946">Virion</keyword>
<dbReference type="Proteomes" id="UP000662088">
    <property type="component" value="Unassembled WGS sequence"/>
</dbReference>
<dbReference type="GO" id="GO:0042601">
    <property type="term" value="C:endospore-forming forespore"/>
    <property type="evidence" value="ECO:0007669"/>
    <property type="project" value="TreeGrafter"/>
</dbReference>
<evidence type="ECO:0000313" key="2">
    <source>
        <dbReference type="EMBL" id="MBC5639775.1"/>
    </source>
</evidence>
<dbReference type="Pfam" id="PF01636">
    <property type="entry name" value="APH"/>
    <property type="match status" value="1"/>
</dbReference>
<evidence type="ECO:0000259" key="1">
    <source>
        <dbReference type="Pfam" id="PF01636"/>
    </source>
</evidence>
<organism evidence="2 3">
    <name type="scientific">Clostridium lentum</name>
    <dbReference type="NCBI Taxonomy" id="2763037"/>
    <lineage>
        <taxon>Bacteria</taxon>
        <taxon>Bacillati</taxon>
        <taxon>Bacillota</taxon>
        <taxon>Clostridia</taxon>
        <taxon>Eubacteriales</taxon>
        <taxon>Clostridiaceae</taxon>
        <taxon>Clostridium</taxon>
    </lineage>
</organism>
<keyword evidence="2" id="KW-0167">Capsid protein</keyword>